<accession>A0ABT6GVD4</accession>
<reference evidence="3" key="1">
    <citation type="journal article" date="2023" name="Environ. Microbiol.">
        <title>The 2-methylpropene degradation pathway in Mycobacteriaceae family strains.</title>
        <authorList>
            <person name="Helbich S."/>
            <person name="Barrantes I."/>
            <person name="Dos Anjos Borges L.G."/>
            <person name="Pieper D.H."/>
            <person name="Vainshtein Y."/>
            <person name="Sohn K."/>
            <person name="Engesser K.H."/>
        </authorList>
    </citation>
    <scope>NUCLEOTIDE SEQUENCE</scope>
    <source>
        <strain evidence="3">IBE100</strain>
    </source>
</reference>
<dbReference type="RefSeq" id="WP_278222607.1">
    <property type="nucleotide sequence ID" value="NZ_JAKZMO010000019.1"/>
</dbReference>
<evidence type="ECO:0000256" key="1">
    <source>
        <dbReference type="SAM" id="MobiDB-lite"/>
    </source>
</evidence>
<protein>
    <submittedName>
        <fullName evidence="3">Alkaline phosphatase family protein</fullName>
    </submittedName>
</protein>
<gene>
    <name evidence="3" type="ORF">MNO81_20510</name>
</gene>
<sequence>MGYARYIGRIGALAVTLGVGVAIANTPGIALADDTGSTTGDSASSNTSSTGSSTGTGAVSSGASSGSVANGAPTGGTTGNPSSVIGSPSETDDGANLDTGDLGDDLGDDLSDDLSDLDDLGDGDDVGDGDDLGDGDLDTNGKGNGEVESGAGGEEEMLPPAGGDDSPPAETVTGQVKGSARGSSLSDLSRGSNADVSASSTFSNNVASALDSQAVESKEPQFRSFNMFIPEAPTDIRAFASPLTTTAATTRTPLVTTPVERPQPAWVSVVRDFIDAVLQSMQDQRDGSPLGIPALTGALLLVRNELERSLVPQTTNAAAQQGVSQLEDPPAADIVATDTHVLVIAIDGANLSRILADPENENFRELMLGSTTGPSSIVGHTTISNPSWTAILTGNWGEETGVINNVFTPWTYDEYPTVFNQIEQLEEGDEDIVTMAVANWDVINAIAAAGSDPADHNIYVGHEEDDLYWEESDDYVAELTIDAISGAEGPDANFIVAYFVGVDENGHAYGGGSDEYRDSLRNMDDNLGDIMQAIDESGEEWTVIVVTDHGHTTQKGFGHGFQTPDETETFVIAHGSDFTPGYINTQYEIVDTTPTVVRLFGGEPRSNANGTPLMDLDAYSVPPEGDLFAALQAEIAKNKSPDPLTNMRLSMRTIFATVPYFLRLWGDDITQSLPSPLAGPVQQTLDAVYVGINIPVQIVAKLTGVEGASTFPRVAPPRPDFQPVYPPTLLLVRCGDTGSSAAASCGNAIVA</sequence>
<dbReference type="Proteomes" id="UP001154266">
    <property type="component" value="Unassembled WGS sequence"/>
</dbReference>
<name>A0ABT6GVD4_MYCGU</name>
<dbReference type="InterPro" id="IPR017850">
    <property type="entry name" value="Alkaline_phosphatase_core_sf"/>
</dbReference>
<feature type="compositionally biased region" description="Low complexity" evidence="1">
    <location>
        <begin position="138"/>
        <end position="149"/>
    </location>
</feature>
<dbReference type="EMBL" id="JAKZMO010000019">
    <property type="protein sequence ID" value="MDG5485188.1"/>
    <property type="molecule type" value="Genomic_DNA"/>
</dbReference>
<feature type="compositionally biased region" description="Acidic residues" evidence="1">
    <location>
        <begin position="90"/>
        <end position="137"/>
    </location>
</feature>
<dbReference type="Pfam" id="PF01663">
    <property type="entry name" value="Phosphodiest"/>
    <property type="match status" value="1"/>
</dbReference>
<evidence type="ECO:0000313" key="4">
    <source>
        <dbReference type="Proteomes" id="UP001154266"/>
    </source>
</evidence>
<dbReference type="Gene3D" id="3.40.720.10">
    <property type="entry name" value="Alkaline Phosphatase, subunit A"/>
    <property type="match status" value="1"/>
</dbReference>
<feature type="region of interest" description="Disordered" evidence="1">
    <location>
        <begin position="34"/>
        <end position="199"/>
    </location>
</feature>
<keyword evidence="2" id="KW-0732">Signal</keyword>
<feature type="signal peptide" evidence="2">
    <location>
        <begin position="1"/>
        <end position="24"/>
    </location>
</feature>
<dbReference type="PANTHER" id="PTHR10151">
    <property type="entry name" value="ECTONUCLEOTIDE PYROPHOSPHATASE/PHOSPHODIESTERASE"/>
    <property type="match status" value="1"/>
</dbReference>
<evidence type="ECO:0000256" key="2">
    <source>
        <dbReference type="SAM" id="SignalP"/>
    </source>
</evidence>
<organism evidence="3 4">
    <name type="scientific">Mycolicibacterium gadium</name>
    <name type="common">Mycobacterium gadium</name>
    <dbReference type="NCBI Taxonomy" id="1794"/>
    <lineage>
        <taxon>Bacteria</taxon>
        <taxon>Bacillati</taxon>
        <taxon>Actinomycetota</taxon>
        <taxon>Actinomycetes</taxon>
        <taxon>Mycobacteriales</taxon>
        <taxon>Mycobacteriaceae</taxon>
        <taxon>Mycolicibacterium</taxon>
    </lineage>
</organism>
<feature type="compositionally biased region" description="Low complexity" evidence="1">
    <location>
        <begin position="34"/>
        <end position="72"/>
    </location>
</feature>
<dbReference type="InterPro" id="IPR002591">
    <property type="entry name" value="Phosphodiest/P_Trfase"/>
</dbReference>
<feature type="compositionally biased region" description="Low complexity" evidence="1">
    <location>
        <begin position="178"/>
        <end position="192"/>
    </location>
</feature>
<evidence type="ECO:0000313" key="3">
    <source>
        <dbReference type="EMBL" id="MDG5485188.1"/>
    </source>
</evidence>
<proteinExistence type="predicted"/>
<comment type="caution">
    <text evidence="3">The sequence shown here is derived from an EMBL/GenBank/DDBJ whole genome shotgun (WGS) entry which is preliminary data.</text>
</comment>
<feature type="chain" id="PRO_5047020176" evidence="2">
    <location>
        <begin position="25"/>
        <end position="751"/>
    </location>
</feature>
<keyword evidence="4" id="KW-1185">Reference proteome</keyword>
<dbReference type="PANTHER" id="PTHR10151:SF120">
    <property type="entry name" value="BIS(5'-ADENOSYL)-TRIPHOSPHATASE"/>
    <property type="match status" value="1"/>
</dbReference>
<dbReference type="SUPFAM" id="SSF53649">
    <property type="entry name" value="Alkaline phosphatase-like"/>
    <property type="match status" value="1"/>
</dbReference>